<evidence type="ECO:0000256" key="2">
    <source>
        <dbReference type="ARBA" id="ARBA00022679"/>
    </source>
</evidence>
<dbReference type="Pfam" id="PF08100">
    <property type="entry name" value="Dimerisation"/>
    <property type="match status" value="1"/>
</dbReference>
<evidence type="ECO:0000313" key="7">
    <source>
        <dbReference type="Proteomes" id="UP001143548"/>
    </source>
</evidence>
<accession>A0A9W5YGJ7</accession>
<evidence type="ECO:0000259" key="5">
    <source>
        <dbReference type="Pfam" id="PF08100"/>
    </source>
</evidence>
<keyword evidence="1" id="KW-0489">Methyltransferase</keyword>
<dbReference type="AlphaFoldDB" id="A0A9W5YGJ7"/>
<dbReference type="Gene3D" id="1.10.10.10">
    <property type="entry name" value="Winged helix-like DNA-binding domain superfamily/Winged helix DNA-binding domain"/>
    <property type="match status" value="1"/>
</dbReference>
<feature type="domain" description="O-methyltransferase C-terminal" evidence="4">
    <location>
        <begin position="238"/>
        <end position="395"/>
    </location>
</feature>
<keyword evidence="2" id="KW-0808">Transferase</keyword>
<dbReference type="InterPro" id="IPR016461">
    <property type="entry name" value="COMT-like"/>
</dbReference>
<sequence>MSSHEDDKGSADVDRIAVAPSAPDQVPNLISQVNNYGAAFIQGDSGARLKLVDAVESLLAAVETPRETIWRYALRNSTGWAAIETAIDLGIFRLLAENNRPKSVQELASATGVNLVLLERIVRHLGAINVVIETKSGEYATNGFSFALAHTKYSDSILAYVGSMYPANHAIPKFLRQNNYQAPTDGHHCPLQLAFNTPDAFFEHLAHNPAVNTQFNHLMSVYHQGKASWMDPGFYPVNRLLHEFPTNNNSVLLVDVGGGKGHDLMEFRTKWPDLPGRLILQDQPAVLAEATDLHPSIECMAHDFFTEQPIKGARAYFLHSILHDWADEACHRILEKLKPAMVPGVSRLLLNEYVVADQGAHWQATSLDLTLMGGFAGMERTESQWRRLLSEAGFRILNIYTADRWSENLIECEVASTDDTTRHRL</sequence>
<keyword evidence="3" id="KW-0949">S-adenosyl-L-methionine</keyword>
<reference evidence="6" key="1">
    <citation type="submission" date="2022-07" db="EMBL/GenBank/DDBJ databases">
        <title>Taxonomy of Aspergillus series Nigri: significant species reduction supported by multi-species coalescent approaches.</title>
        <authorList>
            <person name="Bian C."/>
            <person name="Kusuya Y."/>
            <person name="Sklenar F."/>
            <person name="D'hooge E."/>
            <person name="Yaguchi T."/>
            <person name="Takahashi H."/>
            <person name="Hubka V."/>
        </authorList>
    </citation>
    <scope>NUCLEOTIDE SEQUENCE</scope>
    <source>
        <strain evidence="6">CBS 733.88</strain>
    </source>
</reference>
<proteinExistence type="predicted"/>
<protein>
    <recommendedName>
        <fullName evidence="8">O-methyltransferase domain-containing protein</fullName>
    </recommendedName>
</protein>
<dbReference type="GO" id="GO:0008171">
    <property type="term" value="F:O-methyltransferase activity"/>
    <property type="evidence" value="ECO:0007669"/>
    <property type="project" value="InterPro"/>
</dbReference>
<organism evidence="6 7">
    <name type="scientific">Aspergillus brasiliensis</name>
    <dbReference type="NCBI Taxonomy" id="319629"/>
    <lineage>
        <taxon>Eukaryota</taxon>
        <taxon>Fungi</taxon>
        <taxon>Dikarya</taxon>
        <taxon>Ascomycota</taxon>
        <taxon>Pezizomycotina</taxon>
        <taxon>Eurotiomycetes</taxon>
        <taxon>Eurotiomycetidae</taxon>
        <taxon>Eurotiales</taxon>
        <taxon>Aspergillaceae</taxon>
        <taxon>Aspergillus</taxon>
        <taxon>Aspergillus subgen. Circumdati</taxon>
    </lineage>
</organism>
<dbReference type="SUPFAM" id="SSF53335">
    <property type="entry name" value="S-adenosyl-L-methionine-dependent methyltransferases"/>
    <property type="match status" value="1"/>
</dbReference>
<dbReference type="SUPFAM" id="SSF46785">
    <property type="entry name" value="Winged helix' DNA-binding domain"/>
    <property type="match status" value="1"/>
</dbReference>
<dbReference type="InterPro" id="IPR036390">
    <property type="entry name" value="WH_DNA-bd_sf"/>
</dbReference>
<dbReference type="InterPro" id="IPR001077">
    <property type="entry name" value="COMT_C"/>
</dbReference>
<dbReference type="Gene3D" id="3.40.50.150">
    <property type="entry name" value="Vaccinia Virus protein VP39"/>
    <property type="match status" value="1"/>
</dbReference>
<dbReference type="PROSITE" id="PS51683">
    <property type="entry name" value="SAM_OMT_II"/>
    <property type="match status" value="1"/>
</dbReference>
<evidence type="ECO:0000259" key="4">
    <source>
        <dbReference type="Pfam" id="PF00891"/>
    </source>
</evidence>
<dbReference type="EMBL" id="BROQ01000001">
    <property type="protein sequence ID" value="GKZ16484.1"/>
    <property type="molecule type" value="Genomic_DNA"/>
</dbReference>
<evidence type="ECO:0008006" key="8">
    <source>
        <dbReference type="Google" id="ProtNLM"/>
    </source>
</evidence>
<name>A0A9W5YGJ7_9EURO</name>
<evidence type="ECO:0000313" key="6">
    <source>
        <dbReference type="EMBL" id="GKZ16484.1"/>
    </source>
</evidence>
<dbReference type="GO" id="GO:0044550">
    <property type="term" value="P:secondary metabolite biosynthetic process"/>
    <property type="evidence" value="ECO:0007669"/>
    <property type="project" value="UniProtKB-ARBA"/>
</dbReference>
<evidence type="ECO:0000256" key="3">
    <source>
        <dbReference type="ARBA" id="ARBA00022691"/>
    </source>
</evidence>
<dbReference type="GO" id="GO:0046983">
    <property type="term" value="F:protein dimerization activity"/>
    <property type="evidence" value="ECO:0007669"/>
    <property type="project" value="InterPro"/>
</dbReference>
<dbReference type="Pfam" id="PF00891">
    <property type="entry name" value="Methyltransf_2"/>
    <property type="match status" value="1"/>
</dbReference>
<evidence type="ECO:0000256" key="1">
    <source>
        <dbReference type="ARBA" id="ARBA00022603"/>
    </source>
</evidence>
<dbReference type="PANTHER" id="PTHR43712">
    <property type="entry name" value="PUTATIVE (AFU_ORTHOLOGUE AFUA_4G14580)-RELATED"/>
    <property type="match status" value="1"/>
</dbReference>
<dbReference type="InterPro" id="IPR029063">
    <property type="entry name" value="SAM-dependent_MTases_sf"/>
</dbReference>
<comment type="caution">
    <text evidence="6">The sequence shown here is derived from an EMBL/GenBank/DDBJ whole genome shotgun (WGS) entry which is preliminary data.</text>
</comment>
<dbReference type="GO" id="GO:0032259">
    <property type="term" value="P:methylation"/>
    <property type="evidence" value="ECO:0007669"/>
    <property type="project" value="UniProtKB-KW"/>
</dbReference>
<dbReference type="InterPro" id="IPR036388">
    <property type="entry name" value="WH-like_DNA-bd_sf"/>
</dbReference>
<feature type="domain" description="O-methyltransferase dimerisation" evidence="5">
    <location>
        <begin position="82"/>
        <end position="137"/>
    </location>
</feature>
<gene>
    <name evidence="6" type="ORF">AbraCBS73388_000059</name>
</gene>
<dbReference type="InterPro" id="IPR012967">
    <property type="entry name" value="COMT_dimerisation"/>
</dbReference>
<dbReference type="PANTHER" id="PTHR43712:SF1">
    <property type="entry name" value="HYPOTHETICAL O-METHYLTRANSFERASE (EUROFUNG)-RELATED"/>
    <property type="match status" value="1"/>
</dbReference>
<dbReference type="Proteomes" id="UP001143548">
    <property type="component" value="Unassembled WGS sequence"/>
</dbReference>